<reference evidence="3" key="1">
    <citation type="journal article" date="2019" name="Int. J. Syst. Evol. Microbiol.">
        <title>The Global Catalogue of Microorganisms (GCM) 10K type strain sequencing project: providing services to taxonomists for standard genome sequencing and annotation.</title>
        <authorList>
            <consortium name="The Broad Institute Genomics Platform"/>
            <consortium name="The Broad Institute Genome Sequencing Center for Infectious Disease"/>
            <person name="Wu L."/>
            <person name="Ma J."/>
        </authorList>
    </citation>
    <scope>NUCLEOTIDE SEQUENCE [LARGE SCALE GENOMIC DNA]</scope>
    <source>
        <strain evidence="3">CGMCC 1.6964</strain>
    </source>
</reference>
<accession>A0ABQ2KX39</accession>
<dbReference type="Proteomes" id="UP000606653">
    <property type="component" value="Unassembled WGS sequence"/>
</dbReference>
<organism evidence="2 3">
    <name type="scientific">Saccharibacillus kuerlensis</name>
    <dbReference type="NCBI Taxonomy" id="459527"/>
    <lineage>
        <taxon>Bacteria</taxon>
        <taxon>Bacillati</taxon>
        <taxon>Bacillota</taxon>
        <taxon>Bacilli</taxon>
        <taxon>Bacillales</taxon>
        <taxon>Paenibacillaceae</taxon>
        <taxon>Saccharibacillus</taxon>
    </lineage>
</organism>
<proteinExistence type="predicted"/>
<evidence type="ECO:0000313" key="2">
    <source>
        <dbReference type="EMBL" id="GGN95908.1"/>
    </source>
</evidence>
<comment type="caution">
    <text evidence="2">The sequence shown here is derived from an EMBL/GenBank/DDBJ whole genome shotgun (WGS) entry which is preliminary data.</text>
</comment>
<gene>
    <name evidence="2" type="ORF">GCM10010969_12260</name>
</gene>
<name>A0ABQ2KX39_9BACL</name>
<protein>
    <submittedName>
        <fullName evidence="2">Uncharacterized protein</fullName>
    </submittedName>
</protein>
<evidence type="ECO:0000313" key="3">
    <source>
        <dbReference type="Proteomes" id="UP000606653"/>
    </source>
</evidence>
<dbReference type="EMBL" id="BMLN01000003">
    <property type="protein sequence ID" value="GGN95908.1"/>
    <property type="molecule type" value="Genomic_DNA"/>
</dbReference>
<sequence length="152" mass="15950">MKNTIKGKGKKVVISLAASMLAFGSGLATSESFAASSNAVTPSQIPPSQGVPVQRWTINAHFTNAEAKHVVAQGTQLAKYSDRGSWIGLLSKFTGLGAALNLYGKSVTAQMTPFKTAIAKGTGVTFKYDYVLPASVSGGSGYIENRSVIYEK</sequence>
<keyword evidence="3" id="KW-1185">Reference proteome</keyword>
<evidence type="ECO:0000256" key="1">
    <source>
        <dbReference type="SAM" id="SignalP"/>
    </source>
</evidence>
<dbReference type="RefSeq" id="WP_018975537.1">
    <property type="nucleotide sequence ID" value="NZ_BMLN01000003.1"/>
</dbReference>
<keyword evidence="1" id="KW-0732">Signal</keyword>
<feature type="signal peptide" evidence="1">
    <location>
        <begin position="1"/>
        <end position="34"/>
    </location>
</feature>
<feature type="chain" id="PRO_5046188278" evidence="1">
    <location>
        <begin position="35"/>
        <end position="152"/>
    </location>
</feature>